<dbReference type="AlphaFoldDB" id="A0A933GJ55"/>
<dbReference type="SFLD" id="SFLDS00029">
    <property type="entry name" value="Radical_SAM"/>
    <property type="match status" value="1"/>
</dbReference>
<evidence type="ECO:0000313" key="2">
    <source>
        <dbReference type="Proteomes" id="UP000772181"/>
    </source>
</evidence>
<dbReference type="PANTHER" id="PTHR37822">
    <property type="entry name" value="SPORE PHOTOPRODUCT LYASE-RELATED"/>
    <property type="match status" value="1"/>
</dbReference>
<dbReference type="GO" id="GO:0051539">
    <property type="term" value="F:4 iron, 4 sulfur cluster binding"/>
    <property type="evidence" value="ECO:0007669"/>
    <property type="project" value="TreeGrafter"/>
</dbReference>
<name>A0A933GJ55_UNCTE</name>
<comment type="caution">
    <text evidence="1">The sequence shown here is derived from an EMBL/GenBank/DDBJ whole genome shotgun (WGS) entry which is preliminary data.</text>
</comment>
<dbReference type="InterPro" id="IPR049539">
    <property type="entry name" value="SPL"/>
</dbReference>
<sequence>MEGLTESIKLRIKQILIEPEAKDYPLVAEIIKNIPHAEVMWLKGKEDLRKIFSPTLPSPQMIAQGKTTLLLSKSRGRTVKRCPGTKGLICCNYHIINLVANCPLECSYCILQGYINSPAIKIHVNLEKILDEIKILLKARFPSYVRLGTGELSDSLALDQITAFSKILIPFFSQQPNGFLELKTKTNQIANLLELKPGGKTVISWSLNPQSIITKEEPFTSSLSERLAAARQCQEAGYPVAIHFDPIIYTWNWEKEYENFINEIFSKLSPDRIVWISLGGFRFPSDLKNIIHQRFPESKIIFGEFVPGMDGKYRYFKTIRLGIYRKMVSWLTAYAPDVMVYFCMESPEVWDRILGWVPRSARELDERLSHRVQELFCQHSINP</sequence>
<dbReference type="GO" id="GO:0003913">
    <property type="term" value="F:DNA photolyase activity"/>
    <property type="evidence" value="ECO:0007669"/>
    <property type="project" value="TreeGrafter"/>
</dbReference>
<dbReference type="GO" id="GO:1904047">
    <property type="term" value="F:S-adenosyl-L-methionine binding"/>
    <property type="evidence" value="ECO:0007669"/>
    <property type="project" value="TreeGrafter"/>
</dbReference>
<dbReference type="SUPFAM" id="SSF102114">
    <property type="entry name" value="Radical SAM enzymes"/>
    <property type="match status" value="1"/>
</dbReference>
<dbReference type="Proteomes" id="UP000772181">
    <property type="component" value="Unassembled WGS sequence"/>
</dbReference>
<dbReference type="PANTHER" id="PTHR37822:SF2">
    <property type="entry name" value="SPORE PHOTOPRODUCT LYASE"/>
    <property type="match status" value="1"/>
</dbReference>
<dbReference type="EMBL" id="JACQWF010000019">
    <property type="protein sequence ID" value="MBI4594831.1"/>
    <property type="molecule type" value="Genomic_DNA"/>
</dbReference>
<gene>
    <name evidence="1" type="ORF">HY730_00450</name>
</gene>
<evidence type="ECO:0000313" key="1">
    <source>
        <dbReference type="EMBL" id="MBI4594831.1"/>
    </source>
</evidence>
<dbReference type="GO" id="GO:0042601">
    <property type="term" value="C:endospore-forming forespore"/>
    <property type="evidence" value="ECO:0007669"/>
    <property type="project" value="TreeGrafter"/>
</dbReference>
<protein>
    <recommendedName>
        <fullName evidence="3">DNA photolyase</fullName>
    </recommendedName>
</protein>
<dbReference type="InterPro" id="IPR058240">
    <property type="entry name" value="rSAM_sf"/>
</dbReference>
<dbReference type="Gene3D" id="3.80.30.30">
    <property type="match status" value="1"/>
</dbReference>
<dbReference type="Gene3D" id="3.40.50.12110">
    <property type="match status" value="1"/>
</dbReference>
<organism evidence="1 2">
    <name type="scientific">Tectimicrobiota bacterium</name>
    <dbReference type="NCBI Taxonomy" id="2528274"/>
    <lineage>
        <taxon>Bacteria</taxon>
        <taxon>Pseudomonadati</taxon>
        <taxon>Nitrospinota/Tectimicrobiota group</taxon>
        <taxon>Candidatus Tectimicrobiota</taxon>
    </lineage>
</organism>
<accession>A0A933GJ55</accession>
<proteinExistence type="predicted"/>
<reference evidence="1" key="1">
    <citation type="submission" date="2020-07" db="EMBL/GenBank/DDBJ databases">
        <title>Huge and variable diversity of episymbiotic CPR bacteria and DPANN archaea in groundwater ecosystems.</title>
        <authorList>
            <person name="He C.Y."/>
            <person name="Keren R."/>
            <person name="Whittaker M."/>
            <person name="Farag I.F."/>
            <person name="Doudna J."/>
            <person name="Cate J.H.D."/>
            <person name="Banfield J.F."/>
        </authorList>
    </citation>
    <scope>NUCLEOTIDE SEQUENCE</scope>
    <source>
        <strain evidence="1">NC_groundwater_1482_Ag_S-0.65um_47_24</strain>
    </source>
</reference>
<dbReference type="Pfam" id="PF20903">
    <property type="entry name" value="SPL"/>
    <property type="match status" value="1"/>
</dbReference>
<evidence type="ECO:0008006" key="3">
    <source>
        <dbReference type="Google" id="ProtNLM"/>
    </source>
</evidence>
<dbReference type="InterPro" id="IPR007197">
    <property type="entry name" value="rSAM"/>
</dbReference>